<evidence type="ECO:0000313" key="2">
    <source>
        <dbReference type="EMBL" id="GLK52398.1"/>
    </source>
</evidence>
<proteinExistence type="predicted"/>
<accession>A0A9W6ILC4</accession>
<gene>
    <name evidence="2" type="ORF">GCM10017621_19060</name>
</gene>
<dbReference type="Pfam" id="PF00563">
    <property type="entry name" value="EAL"/>
    <property type="match status" value="1"/>
</dbReference>
<reference evidence="2" key="2">
    <citation type="submission" date="2023-01" db="EMBL/GenBank/DDBJ databases">
        <authorList>
            <person name="Sun Q."/>
            <person name="Evtushenko L."/>
        </authorList>
    </citation>
    <scope>NUCLEOTIDE SEQUENCE</scope>
    <source>
        <strain evidence="2">VKM B-1513</strain>
    </source>
</reference>
<organism evidence="2 3">
    <name type="scientific">Maricaulis virginensis</name>
    <dbReference type="NCBI Taxonomy" id="144022"/>
    <lineage>
        <taxon>Bacteria</taxon>
        <taxon>Pseudomonadati</taxon>
        <taxon>Pseudomonadota</taxon>
        <taxon>Alphaproteobacteria</taxon>
        <taxon>Maricaulales</taxon>
        <taxon>Maricaulaceae</taxon>
        <taxon>Maricaulis</taxon>
    </lineage>
</organism>
<comment type="caution">
    <text evidence="2">The sequence shown here is derived from an EMBL/GenBank/DDBJ whole genome shotgun (WGS) entry which is preliminary data.</text>
</comment>
<dbReference type="EMBL" id="BSFE01000004">
    <property type="protein sequence ID" value="GLK52398.1"/>
    <property type="molecule type" value="Genomic_DNA"/>
</dbReference>
<dbReference type="PANTHER" id="PTHR33121:SF15">
    <property type="entry name" value="BLUE LIGHT- AND TEMPERATURE-REGULATED ANTIREPRESSOR BLUF"/>
    <property type="match status" value="1"/>
</dbReference>
<dbReference type="SUPFAM" id="SSF141868">
    <property type="entry name" value="EAL domain-like"/>
    <property type="match status" value="1"/>
</dbReference>
<reference evidence="2" key="1">
    <citation type="journal article" date="2014" name="Int. J. Syst. Evol. Microbiol.">
        <title>Complete genome sequence of Corynebacterium casei LMG S-19264T (=DSM 44701T), isolated from a smear-ripened cheese.</title>
        <authorList>
            <consortium name="US DOE Joint Genome Institute (JGI-PGF)"/>
            <person name="Walter F."/>
            <person name="Albersmeier A."/>
            <person name="Kalinowski J."/>
            <person name="Ruckert C."/>
        </authorList>
    </citation>
    <scope>NUCLEOTIDE SEQUENCE</scope>
    <source>
        <strain evidence="2">VKM B-1513</strain>
    </source>
</reference>
<feature type="domain" description="EAL" evidence="1">
    <location>
        <begin position="7"/>
        <end position="253"/>
    </location>
</feature>
<dbReference type="RefSeq" id="WP_271186766.1">
    <property type="nucleotide sequence ID" value="NZ_BSFE01000004.1"/>
</dbReference>
<dbReference type="InterPro" id="IPR001633">
    <property type="entry name" value="EAL_dom"/>
</dbReference>
<dbReference type="Gene3D" id="3.20.20.450">
    <property type="entry name" value="EAL domain"/>
    <property type="match status" value="1"/>
</dbReference>
<protein>
    <submittedName>
        <fullName evidence="2">Diguanylate phosphodiesterase</fullName>
    </submittedName>
</protein>
<sequence>MASGKSACNLCHSRGKARFPQKIRMAYQPIVDIAAGRVFAHEALVRGENGEGAGHVLAQITDENRYNFDQTCRVQAIETASRIGVPTAISINFMPNAVYEPANCICTTLRTARKTGMPLDRIIFEFTENEDMTDHSMLNDIIDEYARHGLRTAIDDFGSGYSGLNKLARLQPDYVKLDMDLTRGLDSDRRRQAIVRHTTRLCEELGIAVIAEGIETVGEMTAVRDAGIHLIQGYLFSKPRLEDFYRDSEILKAFLPEDRRTGAAPETGERRQAAG</sequence>
<dbReference type="GO" id="GO:0071111">
    <property type="term" value="F:cyclic-guanylate-specific phosphodiesterase activity"/>
    <property type="evidence" value="ECO:0007669"/>
    <property type="project" value="InterPro"/>
</dbReference>
<evidence type="ECO:0000313" key="3">
    <source>
        <dbReference type="Proteomes" id="UP001143486"/>
    </source>
</evidence>
<keyword evidence="3" id="KW-1185">Reference proteome</keyword>
<dbReference type="InterPro" id="IPR035919">
    <property type="entry name" value="EAL_sf"/>
</dbReference>
<evidence type="ECO:0000259" key="1">
    <source>
        <dbReference type="PROSITE" id="PS50883"/>
    </source>
</evidence>
<dbReference type="SMART" id="SM00052">
    <property type="entry name" value="EAL"/>
    <property type="match status" value="1"/>
</dbReference>
<dbReference type="PROSITE" id="PS50883">
    <property type="entry name" value="EAL"/>
    <property type="match status" value="1"/>
</dbReference>
<dbReference type="PANTHER" id="PTHR33121">
    <property type="entry name" value="CYCLIC DI-GMP PHOSPHODIESTERASE PDEF"/>
    <property type="match status" value="1"/>
</dbReference>
<name>A0A9W6ILC4_9PROT</name>
<dbReference type="CDD" id="cd01948">
    <property type="entry name" value="EAL"/>
    <property type="match status" value="1"/>
</dbReference>
<dbReference type="InterPro" id="IPR050706">
    <property type="entry name" value="Cyclic-di-GMP_PDE-like"/>
</dbReference>
<dbReference type="Proteomes" id="UP001143486">
    <property type="component" value="Unassembled WGS sequence"/>
</dbReference>
<dbReference type="AlphaFoldDB" id="A0A9W6ILC4"/>